<dbReference type="InterPro" id="IPR058512">
    <property type="entry name" value="DUF8199"/>
</dbReference>
<comment type="caution">
    <text evidence="1">The sequence shown here is derived from an EMBL/GenBank/DDBJ whole genome shotgun (WGS) entry which is preliminary data.</text>
</comment>
<dbReference type="AlphaFoldDB" id="A0A7C9BHE0"/>
<dbReference type="NCBIfam" id="NF047658">
    <property type="entry name" value="HYC_CC_PP"/>
    <property type="match status" value="1"/>
</dbReference>
<sequence>MIQNRPYRLFAIVMAFVVLLSSTGFGLVEHSCMMRGKSVELAALKKTATGCKACKPATESKTRIASSLQFKKKACCEESHKYHNVKVVSSASFTIKLLKPAADPAAIPFQNFLFEGSNLPLIVSPLTTSFHSFSSLHYGRSMLSFVQTFLI</sequence>
<dbReference type="EMBL" id="WHLY01000002">
    <property type="protein sequence ID" value="MPR35880.1"/>
    <property type="molecule type" value="Genomic_DNA"/>
</dbReference>
<gene>
    <name evidence="1" type="ORF">GBK04_21640</name>
</gene>
<protein>
    <submittedName>
        <fullName evidence="1">Uncharacterized protein</fullName>
    </submittedName>
</protein>
<keyword evidence="2" id="KW-1185">Reference proteome</keyword>
<reference evidence="1 2" key="1">
    <citation type="submission" date="2019-10" db="EMBL/GenBank/DDBJ databases">
        <title>Draft Genome Sequence of Cytophagaceae sp. SJW1-29.</title>
        <authorList>
            <person name="Choi A."/>
        </authorList>
    </citation>
    <scope>NUCLEOTIDE SEQUENCE [LARGE SCALE GENOMIC DNA]</scope>
    <source>
        <strain evidence="1 2">SJW1-29</strain>
    </source>
</reference>
<accession>A0A7C9BHE0</accession>
<dbReference type="Pfam" id="PF26622">
    <property type="entry name" value="DUF8199"/>
    <property type="match status" value="1"/>
</dbReference>
<name>A0A7C9BHE0_9BACT</name>
<evidence type="ECO:0000313" key="1">
    <source>
        <dbReference type="EMBL" id="MPR35880.1"/>
    </source>
</evidence>
<proteinExistence type="predicted"/>
<organism evidence="1 2">
    <name type="scientific">Salmonirosea aquatica</name>
    <dbReference type="NCBI Taxonomy" id="2654236"/>
    <lineage>
        <taxon>Bacteria</taxon>
        <taxon>Pseudomonadati</taxon>
        <taxon>Bacteroidota</taxon>
        <taxon>Cytophagia</taxon>
        <taxon>Cytophagales</taxon>
        <taxon>Spirosomataceae</taxon>
        <taxon>Salmonirosea</taxon>
    </lineage>
</organism>
<evidence type="ECO:0000313" key="2">
    <source>
        <dbReference type="Proteomes" id="UP000479293"/>
    </source>
</evidence>
<dbReference type="InterPro" id="IPR058060">
    <property type="entry name" value="HYC_CC_PP"/>
</dbReference>
<dbReference type="Proteomes" id="UP000479293">
    <property type="component" value="Unassembled WGS sequence"/>
</dbReference>
<dbReference type="RefSeq" id="WP_152763314.1">
    <property type="nucleotide sequence ID" value="NZ_WHLY01000002.1"/>
</dbReference>